<evidence type="ECO:0000313" key="3">
    <source>
        <dbReference type="EMBL" id="CEP77875.1"/>
    </source>
</evidence>
<dbReference type="GO" id="GO:0016491">
    <property type="term" value="F:oxidoreductase activity"/>
    <property type="evidence" value="ECO:0007669"/>
    <property type="project" value="UniProtKB-KW"/>
</dbReference>
<dbReference type="PANTHER" id="PTHR43364:SF4">
    <property type="entry name" value="NAD(P)-LINKED OXIDOREDUCTASE SUPERFAMILY PROTEIN"/>
    <property type="match status" value="1"/>
</dbReference>
<evidence type="ECO:0000256" key="1">
    <source>
        <dbReference type="ARBA" id="ARBA00023002"/>
    </source>
</evidence>
<dbReference type="EMBL" id="LN824141">
    <property type="protein sequence ID" value="CEP77875.1"/>
    <property type="molecule type" value="Genomic_DNA"/>
</dbReference>
<dbReference type="Proteomes" id="UP000032809">
    <property type="component" value="Chromosome I"/>
</dbReference>
<evidence type="ECO:0000313" key="4">
    <source>
        <dbReference type="Proteomes" id="UP000032809"/>
    </source>
</evidence>
<dbReference type="FunFam" id="3.20.20.100:FF:000004">
    <property type="entry name" value="Oxidoreductase, aldo/keto reductase"/>
    <property type="match status" value="1"/>
</dbReference>
<sequence>MKYKQFGRTNMNVSVVGLGAWEIGGNWGPIEEEHALKLLNLAYINGVNFFDTAPVYGFGKSEEVIGKFLNQIPRDKVYIATKCGLEWDSRGRIRNNLKKDRVLKEIDDSLTRLNTDYIDLYQIHWPDPNTSLEETSEALQKILDDGKARYIGVSNLNAHQIEELCEYIDIVSTQNYYNMLVRNVEKELFPIINKFNLTLIPYSPLAKGLLTGKMTEDFEPSKNDPRSGDRIFWDKKLFLENLDKVEKIKEISNRLGKPLSQIAINWLLFHEEVSTVIAGTKNEKHLIENIKASDWEMTKDLIEEINKILF</sequence>
<dbReference type="SUPFAM" id="SSF51430">
    <property type="entry name" value="NAD(P)-linked oxidoreductase"/>
    <property type="match status" value="1"/>
</dbReference>
<name>A0A0C7P0V8_DEFTU</name>
<dbReference type="PATRIC" id="fig|1006576.9.peg.543"/>
<gene>
    <name evidence="3" type="ORF">DTL3_0556</name>
</gene>
<dbReference type="Pfam" id="PF00248">
    <property type="entry name" value="Aldo_ket_red"/>
    <property type="match status" value="1"/>
</dbReference>
<dbReference type="InterPro" id="IPR050523">
    <property type="entry name" value="AKR_Detox_Biosynth"/>
</dbReference>
<dbReference type="InterPro" id="IPR036812">
    <property type="entry name" value="NAD(P)_OxRdtase_dom_sf"/>
</dbReference>
<dbReference type="KEGG" id="dtn:DTL3_0556"/>
<accession>A0A0C7P0V8</accession>
<dbReference type="STRING" id="1006576.DTL3_0556"/>
<organism evidence="3 4">
    <name type="scientific">Defluviitoga tunisiensis</name>
    <dbReference type="NCBI Taxonomy" id="1006576"/>
    <lineage>
        <taxon>Bacteria</taxon>
        <taxon>Thermotogati</taxon>
        <taxon>Thermotogota</taxon>
        <taxon>Thermotogae</taxon>
        <taxon>Petrotogales</taxon>
        <taxon>Petrotogaceae</taxon>
        <taxon>Defluviitoga</taxon>
    </lineage>
</organism>
<feature type="domain" description="NADP-dependent oxidoreductase" evidence="2">
    <location>
        <begin position="16"/>
        <end position="308"/>
    </location>
</feature>
<keyword evidence="1" id="KW-0560">Oxidoreductase</keyword>
<dbReference type="CDD" id="cd19084">
    <property type="entry name" value="AKR_AKR11B1-like"/>
    <property type="match status" value="1"/>
</dbReference>
<dbReference type="InterPro" id="IPR020471">
    <property type="entry name" value="AKR"/>
</dbReference>
<proteinExistence type="predicted"/>
<dbReference type="HOGENOM" id="CLU_023205_2_3_0"/>
<protein>
    <submittedName>
        <fullName evidence="3">Aldo/keto reductase</fullName>
    </submittedName>
</protein>
<dbReference type="PRINTS" id="PR00069">
    <property type="entry name" value="ALDKETRDTASE"/>
</dbReference>
<dbReference type="Gene3D" id="3.20.20.100">
    <property type="entry name" value="NADP-dependent oxidoreductase domain"/>
    <property type="match status" value="1"/>
</dbReference>
<dbReference type="InterPro" id="IPR023210">
    <property type="entry name" value="NADP_OxRdtase_dom"/>
</dbReference>
<evidence type="ECO:0000259" key="2">
    <source>
        <dbReference type="Pfam" id="PF00248"/>
    </source>
</evidence>
<dbReference type="AlphaFoldDB" id="A0A0C7P0V8"/>
<dbReference type="GO" id="GO:0005829">
    <property type="term" value="C:cytosol"/>
    <property type="evidence" value="ECO:0007669"/>
    <property type="project" value="UniProtKB-ARBA"/>
</dbReference>
<dbReference type="RefSeq" id="WP_045087427.1">
    <property type="nucleotide sequence ID" value="NZ_LN824141.1"/>
</dbReference>
<keyword evidence="4" id="KW-1185">Reference proteome</keyword>
<dbReference type="OrthoDB" id="9804790at2"/>
<reference evidence="4" key="1">
    <citation type="submission" date="2014-11" db="EMBL/GenBank/DDBJ databases">
        <authorList>
            <person name="Wibberg D."/>
        </authorList>
    </citation>
    <scope>NUCLEOTIDE SEQUENCE [LARGE SCALE GENOMIC DNA]</scope>
    <source>
        <strain evidence="4">L3</strain>
    </source>
</reference>
<dbReference type="PANTHER" id="PTHR43364">
    <property type="entry name" value="NADH-SPECIFIC METHYLGLYOXAL REDUCTASE-RELATED"/>
    <property type="match status" value="1"/>
</dbReference>